<keyword evidence="2" id="KW-1185">Reference proteome</keyword>
<gene>
    <name evidence="1" type="ORF">HRJ53_19395</name>
</gene>
<sequence>MHAAIIPALETQVGFSTLSRVSSSNNRVLYKGLNTRVTKQYTDRVGGTVEVSFLRAPNVFHTGQSNTLLTYLLGPVFYPYQADSVVTSLHALGGGARVAGVTALSSTPGQYFKATVDDTAWALGGGVEKWLFSDSLALHVDVDALHTTFFNNAAKVHGEYDLRAIWGIRQVPQHSRSAD</sequence>
<protein>
    <submittedName>
        <fullName evidence="1">Uncharacterized protein</fullName>
    </submittedName>
</protein>
<dbReference type="EMBL" id="JACDQQ010001856">
    <property type="protein sequence ID" value="MBA0087155.1"/>
    <property type="molecule type" value="Genomic_DNA"/>
</dbReference>
<organism evidence="1 2">
    <name type="scientific">Candidatus Acidiferrum panamense</name>
    <dbReference type="NCBI Taxonomy" id="2741543"/>
    <lineage>
        <taxon>Bacteria</taxon>
        <taxon>Pseudomonadati</taxon>
        <taxon>Acidobacteriota</taxon>
        <taxon>Terriglobia</taxon>
        <taxon>Candidatus Acidiferrales</taxon>
        <taxon>Candidatus Acidiferrum</taxon>
    </lineage>
</organism>
<reference evidence="1" key="1">
    <citation type="submission" date="2020-06" db="EMBL/GenBank/DDBJ databases">
        <title>Legume-microbial interactions unlock mineral nutrients during tropical forest succession.</title>
        <authorList>
            <person name="Epihov D.Z."/>
        </authorList>
    </citation>
    <scope>NUCLEOTIDE SEQUENCE [LARGE SCALE GENOMIC DNA]</scope>
    <source>
        <strain evidence="1">Pan2503</strain>
    </source>
</reference>
<name>A0A7V8NTF2_9BACT</name>
<dbReference type="AlphaFoldDB" id="A0A7V8NTF2"/>
<accession>A0A7V8NTF2</accession>
<evidence type="ECO:0000313" key="2">
    <source>
        <dbReference type="Proteomes" id="UP000567293"/>
    </source>
</evidence>
<evidence type="ECO:0000313" key="1">
    <source>
        <dbReference type="EMBL" id="MBA0087155.1"/>
    </source>
</evidence>
<dbReference type="Proteomes" id="UP000567293">
    <property type="component" value="Unassembled WGS sequence"/>
</dbReference>
<proteinExistence type="predicted"/>
<comment type="caution">
    <text evidence="1">The sequence shown here is derived from an EMBL/GenBank/DDBJ whole genome shotgun (WGS) entry which is preliminary data.</text>
</comment>